<organism evidence="1 2">
    <name type="scientific">Fusarium redolens</name>
    <dbReference type="NCBI Taxonomy" id="48865"/>
    <lineage>
        <taxon>Eukaryota</taxon>
        <taxon>Fungi</taxon>
        <taxon>Dikarya</taxon>
        <taxon>Ascomycota</taxon>
        <taxon>Pezizomycotina</taxon>
        <taxon>Sordariomycetes</taxon>
        <taxon>Hypocreomycetidae</taxon>
        <taxon>Hypocreales</taxon>
        <taxon>Nectriaceae</taxon>
        <taxon>Fusarium</taxon>
        <taxon>Fusarium redolens species complex</taxon>
    </lineage>
</organism>
<comment type="caution">
    <text evidence="1">The sequence shown here is derived from an EMBL/GenBank/DDBJ whole genome shotgun (WGS) entry which is preliminary data.</text>
</comment>
<sequence>MSLIWGYLFFFRRRRGRICSVIPLLQAHDGAKMGFVMEVGCRSTWRWMIQHRIIIGKQNDRFTYARPWGWPHC</sequence>
<protein>
    <submittedName>
        <fullName evidence="1">Uncharacterized protein</fullName>
    </submittedName>
</protein>
<name>A0A9P9HPH5_FUSRE</name>
<dbReference type="RefSeq" id="XP_046052684.1">
    <property type="nucleotide sequence ID" value="XM_046192016.1"/>
</dbReference>
<dbReference type="GeneID" id="70221970"/>
<accession>A0A9P9HPH5</accession>
<evidence type="ECO:0000313" key="1">
    <source>
        <dbReference type="EMBL" id="KAH7260807.1"/>
    </source>
</evidence>
<dbReference type="Proteomes" id="UP000720189">
    <property type="component" value="Unassembled WGS sequence"/>
</dbReference>
<proteinExistence type="predicted"/>
<dbReference type="EMBL" id="JAGMUX010000004">
    <property type="protein sequence ID" value="KAH7260807.1"/>
    <property type="molecule type" value="Genomic_DNA"/>
</dbReference>
<dbReference type="AlphaFoldDB" id="A0A9P9HPH5"/>
<evidence type="ECO:0000313" key="2">
    <source>
        <dbReference type="Proteomes" id="UP000720189"/>
    </source>
</evidence>
<gene>
    <name evidence="1" type="ORF">BKA55DRAFT_559807</name>
</gene>
<reference evidence="1" key="1">
    <citation type="journal article" date="2021" name="Nat. Commun.">
        <title>Genetic determinants of endophytism in the Arabidopsis root mycobiome.</title>
        <authorList>
            <person name="Mesny F."/>
            <person name="Miyauchi S."/>
            <person name="Thiergart T."/>
            <person name="Pickel B."/>
            <person name="Atanasova L."/>
            <person name="Karlsson M."/>
            <person name="Huettel B."/>
            <person name="Barry K.W."/>
            <person name="Haridas S."/>
            <person name="Chen C."/>
            <person name="Bauer D."/>
            <person name="Andreopoulos W."/>
            <person name="Pangilinan J."/>
            <person name="LaButti K."/>
            <person name="Riley R."/>
            <person name="Lipzen A."/>
            <person name="Clum A."/>
            <person name="Drula E."/>
            <person name="Henrissat B."/>
            <person name="Kohler A."/>
            <person name="Grigoriev I.V."/>
            <person name="Martin F.M."/>
            <person name="Hacquard S."/>
        </authorList>
    </citation>
    <scope>NUCLEOTIDE SEQUENCE</scope>
    <source>
        <strain evidence="1">MPI-CAGE-AT-0023</strain>
    </source>
</reference>
<keyword evidence="2" id="KW-1185">Reference proteome</keyword>